<sequence>MDRRPPHAPPSRLRTIAAPRPRALAALAVLALALCACSGGPPDHQLRADFARLQASGTVPAQARVERFAIGDGWSEGVEIEAYYCLPAAAAEDCQSRNIGLSYRKLQDGWQMFAVQAEQAVE</sequence>
<feature type="signal peptide" evidence="1">
    <location>
        <begin position="1"/>
        <end position="38"/>
    </location>
</feature>
<evidence type="ECO:0000313" key="2">
    <source>
        <dbReference type="EMBL" id="BAV56285.1"/>
    </source>
</evidence>
<protein>
    <submittedName>
        <fullName evidence="2">Uncharacterized protein</fullName>
    </submittedName>
</protein>
<organism evidence="2">
    <name type="scientific">Lysobacter sp. RH2180-5</name>
    <dbReference type="NCBI Taxonomy" id="1809648"/>
    <lineage>
        <taxon>Bacteria</taxon>
        <taxon>Pseudomonadati</taxon>
        <taxon>Pseudomonadota</taxon>
        <taxon>Gammaproteobacteria</taxon>
        <taxon>Lysobacterales</taxon>
        <taxon>Lysobacteraceae</taxon>
        <taxon>Lysobacter</taxon>
    </lineage>
</organism>
<proteinExistence type="predicted"/>
<reference evidence="2" key="1">
    <citation type="journal article" date="2017" name="J. Antibiot.">
        <title>In silico identification of lysocin biosynthetic gene cluster from Lysobacter sp. RH2180-5.</title>
        <authorList>
            <person name="Panthee S."/>
            <person name="Hamamoto H."/>
            <person name="Suzuki Y."/>
            <person name="Sekimizu K."/>
        </authorList>
    </citation>
    <scope>NUCLEOTIDE SEQUENCE</scope>
    <source>
        <strain evidence="2">RH2180-5</strain>
    </source>
</reference>
<name>A0A1B4ZA30_9GAMM</name>
<dbReference type="EMBL" id="LC128664">
    <property type="protein sequence ID" value="BAV56285.1"/>
    <property type="molecule type" value="Genomic_DNA"/>
</dbReference>
<keyword evidence="1" id="KW-0732">Signal</keyword>
<feature type="chain" id="PRO_5008573770" evidence="1">
    <location>
        <begin position="39"/>
        <end position="122"/>
    </location>
</feature>
<dbReference type="AlphaFoldDB" id="A0A1B4ZA30"/>
<accession>A0A1B4ZA30</accession>
<evidence type="ECO:0000256" key="1">
    <source>
        <dbReference type="SAM" id="SignalP"/>
    </source>
</evidence>